<reference evidence="2" key="1">
    <citation type="submission" date="2022-04" db="EMBL/GenBank/DDBJ databases">
        <title>Shinella lacus sp. nov., a novel member of the genus Shinella from water.</title>
        <authorList>
            <person name="Deng Y."/>
        </authorList>
    </citation>
    <scope>NUCLEOTIDE SEQUENCE</scope>
    <source>
        <strain evidence="2">JCM 31239</strain>
    </source>
</reference>
<dbReference type="SMART" id="SM00421">
    <property type="entry name" value="HTH_LUXR"/>
    <property type="match status" value="1"/>
</dbReference>
<dbReference type="SUPFAM" id="SSF46894">
    <property type="entry name" value="C-terminal effector domain of the bipartite response regulators"/>
    <property type="match status" value="1"/>
</dbReference>
<evidence type="ECO:0000313" key="2">
    <source>
        <dbReference type="EMBL" id="MDO6121689.1"/>
    </source>
</evidence>
<feature type="domain" description="HTH luxR-type" evidence="1">
    <location>
        <begin position="304"/>
        <end position="361"/>
    </location>
</feature>
<proteinExistence type="predicted"/>
<evidence type="ECO:0000259" key="1">
    <source>
        <dbReference type="SMART" id="SM00421"/>
    </source>
</evidence>
<gene>
    <name evidence="2" type="ORF">GB928_010900</name>
</gene>
<protein>
    <recommendedName>
        <fullName evidence="1">HTH luxR-type domain-containing protein</fullName>
    </recommendedName>
</protein>
<accession>A0ABT8XD76</accession>
<name>A0ABT8XD76_9HYPH</name>
<evidence type="ECO:0000313" key="3">
    <source>
        <dbReference type="Proteomes" id="UP001177080"/>
    </source>
</evidence>
<dbReference type="EMBL" id="WHSC02000005">
    <property type="protein sequence ID" value="MDO6121689.1"/>
    <property type="molecule type" value="Genomic_DNA"/>
</dbReference>
<keyword evidence="3" id="KW-1185">Reference proteome</keyword>
<dbReference type="RefSeq" id="WP_244762235.1">
    <property type="nucleotide sequence ID" value="NZ_JALJCJ010000005.1"/>
</dbReference>
<dbReference type="InterPro" id="IPR000792">
    <property type="entry name" value="Tscrpt_reg_LuxR_C"/>
</dbReference>
<dbReference type="InterPro" id="IPR016032">
    <property type="entry name" value="Sig_transdc_resp-reg_C-effctor"/>
</dbReference>
<organism evidence="2 3">
    <name type="scientific">Shinella curvata</name>
    <dbReference type="NCBI Taxonomy" id="1817964"/>
    <lineage>
        <taxon>Bacteria</taxon>
        <taxon>Pseudomonadati</taxon>
        <taxon>Pseudomonadota</taxon>
        <taxon>Alphaproteobacteria</taxon>
        <taxon>Hyphomicrobiales</taxon>
        <taxon>Rhizobiaceae</taxon>
        <taxon>Shinella</taxon>
    </lineage>
</organism>
<dbReference type="Proteomes" id="UP001177080">
    <property type="component" value="Unassembled WGS sequence"/>
</dbReference>
<dbReference type="InterPro" id="IPR036388">
    <property type="entry name" value="WH-like_DNA-bd_sf"/>
</dbReference>
<dbReference type="Gene3D" id="1.10.10.10">
    <property type="entry name" value="Winged helix-like DNA-binding domain superfamily/Winged helix DNA-binding domain"/>
    <property type="match status" value="1"/>
</dbReference>
<sequence length="368" mass="40254">MSLPSFDSVLTAIYETALDPDPWNDVLCKIADFCGGANSALVYDYRQCGFSGVVTPRADPTIVSEYRQHWWSLNPIIDTRTRVGVVRSLDDCGREAYFASAFHNEYWRRTGLGAERLAANIINDGRSHCCLILQASVRHDEFASDVRRRFEQLVPHVARSIEIGTRLRKLDFDFWIESHAGKASRMAAFGVGADGGLIFANRTGEQMLQAGNPFTVREGRLCLANPRRQAALENTVRRSLAGSAGAVAHLETAQAPGYVRAYKLCIVPCTGAVPAIPVPGVRALVLVEEEIDEAAARIRNLRLAFGLTSAEARLTVEMLECDGRAAAAKRCGISANTARTHLSRIFEKVGVSRQAQLVVAINEALGPR</sequence>
<comment type="caution">
    <text evidence="2">The sequence shown here is derived from an EMBL/GenBank/DDBJ whole genome shotgun (WGS) entry which is preliminary data.</text>
</comment>